<protein>
    <recommendedName>
        <fullName evidence="1">Glycosyltransferase 2-like domain-containing protein</fullName>
    </recommendedName>
</protein>
<reference evidence="2 3" key="1">
    <citation type="submission" date="2017-09" db="EMBL/GenBank/DDBJ databases">
        <title>Paracoccus alkalisoli sp. nov., isolated from saline alkaline soil.</title>
        <authorList>
            <person name="Dong X."/>
            <person name="Zhang G."/>
        </authorList>
    </citation>
    <scope>NUCLEOTIDE SEQUENCE [LARGE SCALE GENOMIC DNA]</scope>
    <source>
        <strain evidence="2 3">WN007</strain>
    </source>
</reference>
<accession>A0A2A2GF29</accession>
<organism evidence="2 3">
    <name type="scientific">Paracoccus salipaludis</name>
    <dbReference type="NCBI Taxonomy" id="2032623"/>
    <lineage>
        <taxon>Bacteria</taxon>
        <taxon>Pseudomonadati</taxon>
        <taxon>Pseudomonadota</taxon>
        <taxon>Alphaproteobacteria</taxon>
        <taxon>Rhodobacterales</taxon>
        <taxon>Paracoccaceae</taxon>
        <taxon>Paracoccus</taxon>
    </lineage>
</organism>
<proteinExistence type="predicted"/>
<name>A0A2A2GF29_9RHOB</name>
<dbReference type="PANTHER" id="PTHR43685">
    <property type="entry name" value="GLYCOSYLTRANSFERASE"/>
    <property type="match status" value="1"/>
</dbReference>
<dbReference type="InterPro" id="IPR050834">
    <property type="entry name" value="Glycosyltransf_2"/>
</dbReference>
<gene>
    <name evidence="2" type="ORF">CK240_15525</name>
</gene>
<dbReference type="EMBL" id="NSJZ01000021">
    <property type="protein sequence ID" value="PAU96111.1"/>
    <property type="molecule type" value="Genomic_DNA"/>
</dbReference>
<evidence type="ECO:0000313" key="2">
    <source>
        <dbReference type="EMBL" id="PAU96111.1"/>
    </source>
</evidence>
<keyword evidence="3" id="KW-1185">Reference proteome</keyword>
<dbReference type="PANTHER" id="PTHR43685:SF2">
    <property type="entry name" value="GLYCOSYLTRANSFERASE 2-LIKE DOMAIN-CONTAINING PROTEIN"/>
    <property type="match status" value="1"/>
</dbReference>
<feature type="domain" description="Glycosyltransferase 2-like" evidence="1">
    <location>
        <begin position="11"/>
        <end position="160"/>
    </location>
</feature>
<evidence type="ECO:0000313" key="3">
    <source>
        <dbReference type="Proteomes" id="UP000218023"/>
    </source>
</evidence>
<dbReference type="OrthoDB" id="5291101at2"/>
<evidence type="ECO:0000259" key="1">
    <source>
        <dbReference type="Pfam" id="PF00535"/>
    </source>
</evidence>
<dbReference type="InterPro" id="IPR001173">
    <property type="entry name" value="Glyco_trans_2-like"/>
</dbReference>
<dbReference type="AlphaFoldDB" id="A0A2A2GF29"/>
<dbReference type="Gene3D" id="3.90.550.10">
    <property type="entry name" value="Spore Coat Polysaccharide Biosynthesis Protein SpsA, Chain A"/>
    <property type="match status" value="1"/>
</dbReference>
<dbReference type="InterPro" id="IPR029044">
    <property type="entry name" value="Nucleotide-diphossugar_trans"/>
</dbReference>
<sequence length="380" mass="42288">MPEHSMKQRISVILPTYNRAHLIGETIQSLLEQTRIPDEILVIDDGSIDGTPEVLARYENLRVVRTENKGKASALNLALTLVSGDLVWIVDDDDLLLPHACRVLSAPLEDDPGLDFCAGRHLDFEVDEGTGQKVTRPPGYMRNSSPGQIFPDLLEGCHVFQPGLMVRRRVYDAVGPFDASLIRSQDYEMILRMARRHRGMQLPEVVFLHREHGGRRGSASDGFAATENADRWAAFNRRIFLPLLDDLADEELLAGEDLGPLPPALRRRAARVKRGCVLARQRMWHEAVAAWQEATAMDPAPLAELEREMLARSPNSALGAPELFADAAVRRGLVALSRMASPGPEMAAILRRASRWHVRAAIRAGDWRHAGRGVRLLLAR</sequence>
<dbReference type="SUPFAM" id="SSF53448">
    <property type="entry name" value="Nucleotide-diphospho-sugar transferases"/>
    <property type="match status" value="1"/>
</dbReference>
<dbReference type="Proteomes" id="UP000218023">
    <property type="component" value="Unassembled WGS sequence"/>
</dbReference>
<comment type="caution">
    <text evidence="2">The sequence shown here is derived from an EMBL/GenBank/DDBJ whole genome shotgun (WGS) entry which is preliminary data.</text>
</comment>
<dbReference type="Pfam" id="PF00535">
    <property type="entry name" value="Glycos_transf_2"/>
    <property type="match status" value="1"/>
</dbReference>